<gene>
    <name evidence="4" type="ORF">DBRI1063_LOCUS766</name>
</gene>
<dbReference type="GO" id="GO:0016616">
    <property type="term" value="F:oxidoreductase activity, acting on the CH-OH group of donors, NAD or NADP as acceptor"/>
    <property type="evidence" value="ECO:0007669"/>
    <property type="project" value="InterPro"/>
</dbReference>
<dbReference type="SUPFAM" id="SSF51735">
    <property type="entry name" value="NAD(P)-binding Rossmann-fold domains"/>
    <property type="match status" value="1"/>
</dbReference>
<sequence>MTKTKVCVTGGSGFLGSWCVKTLLSEPDKYDVVTTVRTESKAKFLRSLPNADTNLTIIPNVELTGESAKGKFEEVFEGCYAVLHTASPYYFEMEIEDRVVRPAVEGTRNVLDACAAEGSTVKRVIITSSTAAVFANFSTYPEDHVYDEKDWSPEDLLRSKKQFYALSKTLGEKAAWDMSKTDGCPYTLTCINPTVILGPLLPGLSYINTSALPVLKYFDGSMSKIENLCKAVVDVRDVAQAHVNAIFAKEADGKRFMMIGACPHMKEVAEIVRGADDILSDEMRANVPTEMGEVAAPMMGQRPPNKILYTCEESEKVLGIKYRDLNEMVTSLMKSLMENGYTSSGEYSTATMGSSDPKQ</sequence>
<dbReference type="FunFam" id="3.40.50.720:FF:000085">
    <property type="entry name" value="Dihydroflavonol reductase"/>
    <property type="match status" value="1"/>
</dbReference>
<evidence type="ECO:0000256" key="2">
    <source>
        <dbReference type="RuleBase" id="RU004475"/>
    </source>
</evidence>
<keyword evidence="1 2" id="KW-0560">Oxidoreductase</keyword>
<dbReference type="EMBL" id="HBGN01001197">
    <property type="protein sequence ID" value="CAD9314360.1"/>
    <property type="molecule type" value="Transcribed_RNA"/>
</dbReference>
<dbReference type="InterPro" id="IPR050425">
    <property type="entry name" value="NAD(P)_dehydrat-like"/>
</dbReference>
<dbReference type="PANTHER" id="PTHR10366:SF564">
    <property type="entry name" value="STEROL-4-ALPHA-CARBOXYLATE 3-DEHYDROGENASE, DECARBOXYLATING"/>
    <property type="match status" value="1"/>
</dbReference>
<dbReference type="Pfam" id="PF01073">
    <property type="entry name" value="3Beta_HSD"/>
    <property type="match status" value="1"/>
</dbReference>
<dbReference type="Gene3D" id="3.40.50.720">
    <property type="entry name" value="NAD(P)-binding Rossmann-like Domain"/>
    <property type="match status" value="1"/>
</dbReference>
<evidence type="ECO:0000313" key="4">
    <source>
        <dbReference type="EMBL" id="CAD9314360.1"/>
    </source>
</evidence>
<dbReference type="GO" id="GO:0006694">
    <property type="term" value="P:steroid biosynthetic process"/>
    <property type="evidence" value="ECO:0007669"/>
    <property type="project" value="InterPro"/>
</dbReference>
<name>A0A6S9B7Y4_9STRA</name>
<proteinExistence type="inferred from homology"/>
<feature type="domain" description="3-beta hydroxysteroid dehydrogenase/isomerase" evidence="3">
    <location>
        <begin position="8"/>
        <end position="247"/>
    </location>
</feature>
<reference evidence="4" key="1">
    <citation type="submission" date="2021-01" db="EMBL/GenBank/DDBJ databases">
        <authorList>
            <person name="Corre E."/>
            <person name="Pelletier E."/>
            <person name="Niang G."/>
            <person name="Scheremetjew M."/>
            <person name="Finn R."/>
            <person name="Kale V."/>
            <person name="Holt S."/>
            <person name="Cochrane G."/>
            <person name="Meng A."/>
            <person name="Brown T."/>
            <person name="Cohen L."/>
        </authorList>
    </citation>
    <scope>NUCLEOTIDE SEQUENCE</scope>
    <source>
        <strain evidence="4">Pop2</strain>
    </source>
</reference>
<dbReference type="InterPro" id="IPR036291">
    <property type="entry name" value="NAD(P)-bd_dom_sf"/>
</dbReference>
<accession>A0A6S9B7Y4</accession>
<dbReference type="PANTHER" id="PTHR10366">
    <property type="entry name" value="NAD DEPENDENT EPIMERASE/DEHYDRATASE"/>
    <property type="match status" value="1"/>
</dbReference>
<comment type="similarity">
    <text evidence="2">Belongs to the 3-beta-HSD family.</text>
</comment>
<protein>
    <recommendedName>
        <fullName evidence="3">3-beta hydroxysteroid dehydrogenase/isomerase domain-containing protein</fullName>
    </recommendedName>
</protein>
<evidence type="ECO:0000259" key="3">
    <source>
        <dbReference type="Pfam" id="PF01073"/>
    </source>
</evidence>
<evidence type="ECO:0000256" key="1">
    <source>
        <dbReference type="ARBA" id="ARBA00023002"/>
    </source>
</evidence>
<dbReference type="InterPro" id="IPR002225">
    <property type="entry name" value="3Beta_OHSteriod_DH/Estase"/>
</dbReference>
<dbReference type="AlphaFoldDB" id="A0A6S9B7Y4"/>
<organism evidence="4">
    <name type="scientific">Ditylum brightwellii</name>
    <dbReference type="NCBI Taxonomy" id="49249"/>
    <lineage>
        <taxon>Eukaryota</taxon>
        <taxon>Sar</taxon>
        <taxon>Stramenopiles</taxon>
        <taxon>Ochrophyta</taxon>
        <taxon>Bacillariophyta</taxon>
        <taxon>Mediophyceae</taxon>
        <taxon>Lithodesmiophycidae</taxon>
        <taxon>Lithodesmiales</taxon>
        <taxon>Lithodesmiaceae</taxon>
        <taxon>Ditylum</taxon>
    </lineage>
</organism>